<feature type="transmembrane region" description="Helical" evidence="1">
    <location>
        <begin position="448"/>
        <end position="469"/>
    </location>
</feature>
<proteinExistence type="predicted"/>
<gene>
    <name evidence="2" type="ORF">PRUPE_6G274200</name>
</gene>
<keyword evidence="1" id="KW-1133">Transmembrane helix</keyword>
<dbReference type="PANTHER" id="PTHR31170:SF25">
    <property type="entry name" value="BNAA09G04570D PROTEIN"/>
    <property type="match status" value="1"/>
</dbReference>
<evidence type="ECO:0000313" key="2">
    <source>
        <dbReference type="EMBL" id="ONI03672.1"/>
    </source>
</evidence>
<dbReference type="STRING" id="3760.A0A251NWM7"/>
<reference evidence="2 3" key="1">
    <citation type="journal article" date="2013" name="Nat. Genet.">
        <title>The high-quality draft genome of peach (Prunus persica) identifies unique patterns of genetic diversity, domestication and genome evolution.</title>
        <authorList>
            <consortium name="International Peach Genome Initiative"/>
            <person name="Verde I."/>
            <person name="Abbott A.G."/>
            <person name="Scalabrin S."/>
            <person name="Jung S."/>
            <person name="Shu S."/>
            <person name="Marroni F."/>
            <person name="Zhebentyayeva T."/>
            <person name="Dettori M.T."/>
            <person name="Grimwood J."/>
            <person name="Cattonaro F."/>
            <person name="Zuccolo A."/>
            <person name="Rossini L."/>
            <person name="Jenkins J."/>
            <person name="Vendramin E."/>
            <person name="Meisel L.A."/>
            <person name="Decroocq V."/>
            <person name="Sosinski B."/>
            <person name="Prochnik S."/>
            <person name="Mitros T."/>
            <person name="Policriti A."/>
            <person name="Cipriani G."/>
            <person name="Dondini L."/>
            <person name="Ficklin S."/>
            <person name="Goodstein D.M."/>
            <person name="Xuan P."/>
            <person name="Del Fabbro C."/>
            <person name="Aramini V."/>
            <person name="Copetti D."/>
            <person name="Gonzalez S."/>
            <person name="Horner D.S."/>
            <person name="Falchi R."/>
            <person name="Lucas S."/>
            <person name="Mica E."/>
            <person name="Maldonado J."/>
            <person name="Lazzari B."/>
            <person name="Bielenberg D."/>
            <person name="Pirona R."/>
            <person name="Miculan M."/>
            <person name="Barakat A."/>
            <person name="Testolin R."/>
            <person name="Stella A."/>
            <person name="Tartarini S."/>
            <person name="Tonutti P."/>
            <person name="Arus P."/>
            <person name="Orellana A."/>
            <person name="Wells C."/>
            <person name="Main D."/>
            <person name="Vizzotto G."/>
            <person name="Silva H."/>
            <person name="Salamini F."/>
            <person name="Schmutz J."/>
            <person name="Morgante M."/>
            <person name="Rokhsar D.S."/>
        </authorList>
    </citation>
    <scope>NUCLEOTIDE SEQUENCE [LARGE SCALE GENOMIC DNA]</scope>
    <source>
        <strain evidence="3">cv. Nemared</strain>
    </source>
</reference>
<dbReference type="OrthoDB" id="1163565at2759"/>
<keyword evidence="1" id="KW-0472">Membrane</keyword>
<dbReference type="Pfam" id="PF03140">
    <property type="entry name" value="DUF247"/>
    <property type="match status" value="1"/>
</dbReference>
<evidence type="ECO:0000256" key="1">
    <source>
        <dbReference type="SAM" id="Phobius"/>
    </source>
</evidence>
<protein>
    <submittedName>
        <fullName evidence="2">Uncharacterized protein</fullName>
    </submittedName>
</protein>
<dbReference type="eggNOG" id="ENOG502QTXM">
    <property type="taxonomic scope" value="Eukaryota"/>
</dbReference>
<keyword evidence="1" id="KW-0812">Transmembrane</keyword>
<dbReference type="Gramene" id="ONI03672">
    <property type="protein sequence ID" value="ONI03672"/>
    <property type="gene ID" value="PRUPE_6G274200"/>
</dbReference>
<dbReference type="InterPro" id="IPR004158">
    <property type="entry name" value="DUF247_pln"/>
</dbReference>
<organism evidence="2 3">
    <name type="scientific">Prunus persica</name>
    <name type="common">Peach</name>
    <name type="synonym">Amygdalus persica</name>
    <dbReference type="NCBI Taxonomy" id="3760"/>
    <lineage>
        <taxon>Eukaryota</taxon>
        <taxon>Viridiplantae</taxon>
        <taxon>Streptophyta</taxon>
        <taxon>Embryophyta</taxon>
        <taxon>Tracheophyta</taxon>
        <taxon>Spermatophyta</taxon>
        <taxon>Magnoliopsida</taxon>
        <taxon>eudicotyledons</taxon>
        <taxon>Gunneridae</taxon>
        <taxon>Pentapetalae</taxon>
        <taxon>rosids</taxon>
        <taxon>fabids</taxon>
        <taxon>Rosales</taxon>
        <taxon>Rosaceae</taxon>
        <taxon>Amygdaloideae</taxon>
        <taxon>Amygdaleae</taxon>
        <taxon>Prunus</taxon>
    </lineage>
</organism>
<dbReference type="Proteomes" id="UP000006882">
    <property type="component" value="Chromosome G6"/>
</dbReference>
<dbReference type="Gramene" id="ONI03673">
    <property type="protein sequence ID" value="ONI03673"/>
    <property type="gene ID" value="PRUPE_6G274200"/>
</dbReference>
<sequence length="476" mass="55018">MSQSEVKKDQQLEDKEIPTKATLMEEIRQRMGGVKRTVDVCIYKVPSKLRKVNEDAYNPRVVSIGPYHQENPDLVDAMKEHKWRYMTSFLQQTNIPQESKECLERCVDAIYELCGEARQCYSETIKYNENELAKIMLLDGCFILELFVRCHANVEVNEDGQPDPVRKSAWMITALQHDLGLLENQIPFFILVRLYEIVKPRATKNYSVASLALKFFDPLSRKPRPEEKDQLGTDFKHLLDLLHKFYFLTAVSVPSVVLNNITEEQTSSCPSEPDYTSSNKWGFKYCTSELLEAAIEFQIPAWDDNKLLNINFDNGVLSIPQLIITDASSSVLRNLIAFEQYGVSSTNGVTSYAFLLQSLISNTSDFKLLLDKEIIAHNRFSDPEFLSEFETIVKDVVPKDDFYFAKLRDQVDKYKTPWYHFNKLKVFFVVQLQSEIMIVWKNRFTAKWSFLSVLSALALLILAFLQTYYTMHDPSS</sequence>
<dbReference type="AlphaFoldDB" id="A0A251NWM7"/>
<dbReference type="PANTHER" id="PTHR31170">
    <property type="entry name" value="BNAC04G53230D PROTEIN"/>
    <property type="match status" value="1"/>
</dbReference>
<accession>A0A251NWM7</accession>
<name>A0A251NWM7_PRUPE</name>
<keyword evidence="3" id="KW-1185">Reference proteome</keyword>
<evidence type="ECO:0000313" key="3">
    <source>
        <dbReference type="Proteomes" id="UP000006882"/>
    </source>
</evidence>
<reference evidence="2" key="2">
    <citation type="submission" date="2016-12" db="EMBL/GenBank/DDBJ databases">
        <title>WGS assembly of Prunus persica.</title>
        <authorList>
            <person name="Verde I."/>
            <person name="Jenkins J."/>
            <person name="Dondini L."/>
            <person name="Micali S."/>
            <person name="Pagliarani G."/>
            <person name="Vendramin E."/>
            <person name="Paris R."/>
            <person name="Aramini V."/>
            <person name="Gazza L."/>
            <person name="Rossini L."/>
            <person name="Bassi D."/>
            <person name="Troggio M."/>
            <person name="Shu S."/>
            <person name="Grimwood J.H."/>
            <person name="Tartarini S."/>
            <person name="Dettori M.T."/>
            <person name="Schmutz J."/>
        </authorList>
    </citation>
    <scope>NUCLEOTIDE SEQUENCE</scope>
</reference>
<dbReference type="EMBL" id="CM007656">
    <property type="protein sequence ID" value="ONI03673.1"/>
    <property type="molecule type" value="Genomic_DNA"/>
</dbReference>
<dbReference type="EMBL" id="CM007656">
    <property type="protein sequence ID" value="ONI03672.1"/>
    <property type="molecule type" value="Genomic_DNA"/>
</dbReference>